<evidence type="ECO:0000256" key="3">
    <source>
        <dbReference type="ARBA" id="ARBA00022692"/>
    </source>
</evidence>
<proteinExistence type="predicted"/>
<organism evidence="7 8">
    <name type="scientific">Halopseudomonas laoshanensis</name>
    <dbReference type="NCBI Taxonomy" id="2268758"/>
    <lineage>
        <taxon>Bacteria</taxon>
        <taxon>Pseudomonadati</taxon>
        <taxon>Pseudomonadota</taxon>
        <taxon>Gammaproteobacteria</taxon>
        <taxon>Pseudomonadales</taxon>
        <taxon>Pseudomonadaceae</taxon>
        <taxon>Halopseudomonas</taxon>
    </lineage>
</organism>
<dbReference type="Proteomes" id="UP000463138">
    <property type="component" value="Unassembled WGS sequence"/>
</dbReference>
<comment type="subcellular location">
    <subcellularLocation>
        <location evidence="1">Cell membrane</location>
        <topology evidence="1">Multi-pass membrane protein</topology>
    </subcellularLocation>
</comment>
<keyword evidence="8" id="KW-1185">Reference proteome</keyword>
<evidence type="ECO:0000256" key="6">
    <source>
        <dbReference type="SAM" id="Phobius"/>
    </source>
</evidence>
<feature type="transmembrane region" description="Helical" evidence="6">
    <location>
        <begin position="196"/>
        <end position="219"/>
    </location>
</feature>
<keyword evidence="3 6" id="KW-0812">Transmembrane</keyword>
<reference evidence="7 8" key="1">
    <citation type="submission" date="2018-07" db="EMBL/GenBank/DDBJ databases">
        <title>Pseudomonas laoshanensis sp. nov., isolated from soil.</title>
        <authorList>
            <person name="Sun J."/>
            <person name="Yu L."/>
            <person name="Wang M."/>
            <person name="Zhang C."/>
        </authorList>
    </citation>
    <scope>NUCLEOTIDE SEQUENCE [LARGE SCALE GENOMIC DNA]</scope>
    <source>
        <strain evidence="7 8">Y22</strain>
    </source>
</reference>
<feature type="transmembrane region" description="Helical" evidence="6">
    <location>
        <begin position="92"/>
        <end position="111"/>
    </location>
</feature>
<evidence type="ECO:0000313" key="7">
    <source>
        <dbReference type="EMBL" id="KAA0693213.1"/>
    </source>
</evidence>
<feature type="transmembrane region" description="Helical" evidence="6">
    <location>
        <begin position="36"/>
        <end position="54"/>
    </location>
</feature>
<keyword evidence="2" id="KW-1003">Cell membrane</keyword>
<dbReference type="Pfam" id="PF09678">
    <property type="entry name" value="Caa3_CtaG"/>
    <property type="match status" value="1"/>
</dbReference>
<dbReference type="EMBL" id="QOVF01000005">
    <property type="protein sequence ID" value="KAA0693213.1"/>
    <property type="molecule type" value="Genomic_DNA"/>
</dbReference>
<feature type="transmembrane region" description="Helical" evidence="6">
    <location>
        <begin position="61"/>
        <end position="80"/>
    </location>
</feature>
<name>A0A7V7GRQ1_9GAMM</name>
<evidence type="ECO:0000256" key="1">
    <source>
        <dbReference type="ARBA" id="ARBA00004651"/>
    </source>
</evidence>
<evidence type="ECO:0000256" key="2">
    <source>
        <dbReference type="ARBA" id="ARBA00022475"/>
    </source>
</evidence>
<dbReference type="OrthoDB" id="9808789at2"/>
<dbReference type="RefSeq" id="WP_149333490.1">
    <property type="nucleotide sequence ID" value="NZ_QOVF01000005.1"/>
</dbReference>
<feature type="transmembrane region" description="Helical" evidence="6">
    <location>
        <begin position="142"/>
        <end position="162"/>
    </location>
</feature>
<protein>
    <submittedName>
        <fullName evidence="7">Cytochrome c oxidase assembly protein</fullName>
    </submittedName>
</protein>
<feature type="transmembrane region" description="Helical" evidence="6">
    <location>
        <begin position="168"/>
        <end position="189"/>
    </location>
</feature>
<dbReference type="AlphaFoldDB" id="A0A7V7GRQ1"/>
<keyword evidence="5 6" id="KW-0472">Membrane</keyword>
<evidence type="ECO:0000256" key="5">
    <source>
        <dbReference type="ARBA" id="ARBA00023136"/>
    </source>
</evidence>
<evidence type="ECO:0000313" key="8">
    <source>
        <dbReference type="Proteomes" id="UP000463138"/>
    </source>
</evidence>
<feature type="transmembrane region" description="Helical" evidence="6">
    <location>
        <begin position="239"/>
        <end position="258"/>
    </location>
</feature>
<accession>A0A7V7GRQ1</accession>
<sequence>MHLKRVALGVLAGVWVPVSSTWAHSPLEGGGQEQLAGLLSALVMAGFWLLYLVGAWRVRPAIWQSAAFHTTMILSFYAVLGPLDEWAETSTAWHMVQHMLFMVVIAPLFVLSRPLPQISAGGGRAGALVWEPMLRFTRHPMLTAYVHGMVIWFWHTPYFYVLALDNPWWHVIEHAFFLVTAGLFWWAVLKSASRNVHWALFALLFTLMHTGFLGAMLTFAQSSLYGADRPLEDQQLAGLIMWVLGAFPYLVASCWVGYRWYQQMQRRISPEG</sequence>
<comment type="caution">
    <text evidence="7">The sequence shown here is derived from an EMBL/GenBank/DDBJ whole genome shotgun (WGS) entry which is preliminary data.</text>
</comment>
<evidence type="ECO:0000256" key="4">
    <source>
        <dbReference type="ARBA" id="ARBA00022989"/>
    </source>
</evidence>
<dbReference type="GO" id="GO:0005886">
    <property type="term" value="C:plasma membrane"/>
    <property type="evidence" value="ECO:0007669"/>
    <property type="project" value="UniProtKB-SubCell"/>
</dbReference>
<gene>
    <name evidence="7" type="ORF">DT594_15165</name>
</gene>
<keyword evidence="4 6" id="KW-1133">Transmembrane helix</keyword>
<dbReference type="InterPro" id="IPR019108">
    <property type="entry name" value="Caa3_assmbl_CtaG-rel"/>
</dbReference>